<dbReference type="Ensembl" id="ENSCSAT00000019030.1">
    <property type="protein sequence ID" value="ENSCSAP00000018457.1"/>
    <property type="gene ID" value="ENSCSAG00000018940.1"/>
</dbReference>
<organism evidence="1 2">
    <name type="scientific">Chlorocebus sabaeus</name>
    <name type="common">Green monkey</name>
    <name type="synonym">Simia sabaea</name>
    <dbReference type="NCBI Taxonomy" id="60711"/>
    <lineage>
        <taxon>Eukaryota</taxon>
        <taxon>Metazoa</taxon>
        <taxon>Chordata</taxon>
        <taxon>Craniata</taxon>
        <taxon>Vertebrata</taxon>
        <taxon>Euteleostomi</taxon>
        <taxon>Mammalia</taxon>
        <taxon>Eutheria</taxon>
        <taxon>Euarchontoglires</taxon>
        <taxon>Primates</taxon>
        <taxon>Haplorrhini</taxon>
        <taxon>Catarrhini</taxon>
        <taxon>Cercopithecidae</taxon>
        <taxon>Cercopithecinae</taxon>
        <taxon>Chlorocebus</taxon>
    </lineage>
</organism>
<evidence type="ECO:0000313" key="2">
    <source>
        <dbReference type="Proteomes" id="UP000029965"/>
    </source>
</evidence>
<dbReference type="eggNOG" id="ENOG502TI9D">
    <property type="taxonomic scope" value="Eukaryota"/>
</dbReference>
<protein>
    <submittedName>
        <fullName evidence="1">Uncharacterized protein</fullName>
    </submittedName>
</protein>
<name>A0A0D9SC68_CHLSB</name>
<sequence>MRCASTEGGPGVRYRTPGARTLYLVAVIPQDPLDSPRFAGPDDVEGALLIHGRRCGGAAAALRAQAAASR</sequence>
<dbReference type="EMBL" id="AQIB01024764">
    <property type="status" value="NOT_ANNOTATED_CDS"/>
    <property type="molecule type" value="Genomic_DNA"/>
</dbReference>
<evidence type="ECO:0000313" key="1">
    <source>
        <dbReference type="Ensembl" id="ENSCSAP00000018457.1"/>
    </source>
</evidence>
<reference evidence="1" key="2">
    <citation type="submission" date="2025-08" db="UniProtKB">
        <authorList>
            <consortium name="Ensembl"/>
        </authorList>
    </citation>
    <scope>IDENTIFICATION</scope>
</reference>
<accession>A0A0D9SC68</accession>
<dbReference type="Proteomes" id="UP000029965">
    <property type="component" value="Chromosome 11"/>
</dbReference>
<dbReference type="Bgee" id="ENSCSAG00000018940">
    <property type="expression patterns" value="Expressed in caudate nucleus and 7 other cell types or tissues"/>
</dbReference>
<proteinExistence type="predicted"/>
<dbReference type="OMA" id="IHGRRCG"/>
<reference evidence="1 2" key="1">
    <citation type="submission" date="2014-03" db="EMBL/GenBank/DDBJ databases">
        <authorList>
            <person name="Warren W."/>
            <person name="Wilson R.K."/>
        </authorList>
    </citation>
    <scope>NUCLEOTIDE SEQUENCE</scope>
</reference>
<keyword evidence="2" id="KW-1185">Reference proteome</keyword>
<reference evidence="1" key="3">
    <citation type="submission" date="2025-09" db="UniProtKB">
        <authorList>
            <consortium name="Ensembl"/>
        </authorList>
    </citation>
    <scope>IDENTIFICATION</scope>
</reference>
<dbReference type="AlphaFoldDB" id="A0A0D9SC68"/>